<organism evidence="3 5">
    <name type="scientific">Didymodactylos carnosus</name>
    <dbReference type="NCBI Taxonomy" id="1234261"/>
    <lineage>
        <taxon>Eukaryota</taxon>
        <taxon>Metazoa</taxon>
        <taxon>Spiralia</taxon>
        <taxon>Gnathifera</taxon>
        <taxon>Rotifera</taxon>
        <taxon>Eurotatoria</taxon>
        <taxon>Bdelloidea</taxon>
        <taxon>Philodinida</taxon>
        <taxon>Philodinidae</taxon>
        <taxon>Didymodactylos</taxon>
    </lineage>
</organism>
<evidence type="ECO:0000256" key="1">
    <source>
        <dbReference type="PROSITE-ProRule" id="PRU00076"/>
    </source>
</evidence>
<dbReference type="PROSITE" id="PS50026">
    <property type="entry name" value="EGF_3"/>
    <property type="match status" value="1"/>
</dbReference>
<name>A0A815Y1Q3_9BILA</name>
<dbReference type="PROSITE" id="PS00022">
    <property type="entry name" value="EGF_1"/>
    <property type="match status" value="1"/>
</dbReference>
<dbReference type="EMBL" id="CAJOBC010094625">
    <property type="protein sequence ID" value="CAF4426571.1"/>
    <property type="molecule type" value="Genomic_DNA"/>
</dbReference>
<dbReference type="CDD" id="cd00054">
    <property type="entry name" value="EGF_CA"/>
    <property type="match status" value="1"/>
</dbReference>
<dbReference type="AlphaFoldDB" id="A0A815Y1Q3"/>
<sequence length="125" mass="13647">MPCCDSQYPCLNGGTCVNDSSGHYTCTCPNNCGGMECEADACVYCDTSASAMCDSSASVQCAVTTTTFTSLFLHQQQHLPLLQLGRLAPLVRPALRVRQALRALLALRAQRAQPRRRQRRPLQQA</sequence>
<proteinExistence type="predicted"/>
<dbReference type="Proteomes" id="UP000663829">
    <property type="component" value="Unassembled WGS sequence"/>
</dbReference>
<protein>
    <recommendedName>
        <fullName evidence="2">EGF-like domain-containing protein</fullName>
    </recommendedName>
</protein>
<comment type="caution">
    <text evidence="1">Lacks conserved residue(s) required for the propagation of feature annotation.</text>
</comment>
<keyword evidence="5" id="KW-1185">Reference proteome</keyword>
<feature type="domain" description="EGF-like" evidence="2">
    <location>
        <begin position="4"/>
        <end position="38"/>
    </location>
</feature>
<evidence type="ECO:0000313" key="4">
    <source>
        <dbReference type="EMBL" id="CAF4426571.1"/>
    </source>
</evidence>
<evidence type="ECO:0000259" key="2">
    <source>
        <dbReference type="PROSITE" id="PS50026"/>
    </source>
</evidence>
<evidence type="ECO:0000313" key="3">
    <source>
        <dbReference type="EMBL" id="CAF1564609.1"/>
    </source>
</evidence>
<keyword evidence="1" id="KW-1015">Disulfide bond</keyword>
<dbReference type="InterPro" id="IPR000742">
    <property type="entry name" value="EGF"/>
</dbReference>
<dbReference type="OrthoDB" id="6079678at2759"/>
<reference evidence="3" key="1">
    <citation type="submission" date="2021-02" db="EMBL/GenBank/DDBJ databases">
        <authorList>
            <person name="Nowell W R."/>
        </authorList>
    </citation>
    <scope>NUCLEOTIDE SEQUENCE</scope>
</reference>
<evidence type="ECO:0000313" key="5">
    <source>
        <dbReference type="Proteomes" id="UP000663829"/>
    </source>
</evidence>
<accession>A0A815Y1Q3</accession>
<dbReference type="Proteomes" id="UP000681722">
    <property type="component" value="Unassembled WGS sequence"/>
</dbReference>
<dbReference type="SUPFAM" id="SSF57196">
    <property type="entry name" value="EGF/Laminin"/>
    <property type="match status" value="1"/>
</dbReference>
<dbReference type="EMBL" id="CAJNOQ010028846">
    <property type="protein sequence ID" value="CAF1564609.1"/>
    <property type="molecule type" value="Genomic_DNA"/>
</dbReference>
<gene>
    <name evidence="3" type="ORF">GPM918_LOCUS39993</name>
    <name evidence="4" type="ORF">SRO942_LOCUS40906</name>
</gene>
<keyword evidence="1" id="KW-0245">EGF-like domain</keyword>
<feature type="disulfide bond" evidence="1">
    <location>
        <begin position="28"/>
        <end position="37"/>
    </location>
</feature>
<comment type="caution">
    <text evidence="3">The sequence shown here is derived from an EMBL/GenBank/DDBJ whole genome shotgun (WGS) entry which is preliminary data.</text>
</comment>
<dbReference type="Pfam" id="PF00008">
    <property type="entry name" value="EGF"/>
    <property type="match status" value="1"/>
</dbReference>
<feature type="non-terminal residue" evidence="3">
    <location>
        <position position="1"/>
    </location>
</feature>
<dbReference type="Gene3D" id="2.10.25.10">
    <property type="entry name" value="Laminin"/>
    <property type="match status" value="1"/>
</dbReference>